<evidence type="ECO:0000256" key="1">
    <source>
        <dbReference type="ARBA" id="ARBA00023319"/>
    </source>
</evidence>
<dbReference type="SMART" id="SM00409">
    <property type="entry name" value="IG"/>
    <property type="match status" value="1"/>
</dbReference>
<dbReference type="PANTHER" id="PTHR10075">
    <property type="entry name" value="BASIGIN RELATED"/>
    <property type="match status" value="1"/>
</dbReference>
<reference evidence="4" key="2">
    <citation type="submission" date="2025-08" db="UniProtKB">
        <authorList>
            <consortium name="Ensembl"/>
        </authorList>
    </citation>
    <scope>IDENTIFICATION</scope>
</reference>
<reference evidence="4 5" key="1">
    <citation type="submission" date="2018-03" db="EMBL/GenBank/DDBJ databases">
        <title>Finding Nemo's genes: A chromosome-scale reference assembly of the genome of the orange clownfish Amphiprion percula.</title>
        <authorList>
            <person name="Lehmann R."/>
        </authorList>
    </citation>
    <scope>NUCLEOTIDE SEQUENCE</scope>
</reference>
<dbReference type="SUPFAM" id="SSF48726">
    <property type="entry name" value="Immunoglobulin"/>
    <property type="match status" value="1"/>
</dbReference>
<dbReference type="SMART" id="SM00408">
    <property type="entry name" value="IGc2"/>
    <property type="match status" value="1"/>
</dbReference>
<dbReference type="Proteomes" id="UP000265080">
    <property type="component" value="Chromosome 11"/>
</dbReference>
<evidence type="ECO:0000259" key="3">
    <source>
        <dbReference type="PROSITE" id="PS50835"/>
    </source>
</evidence>
<feature type="transmembrane region" description="Helical" evidence="2">
    <location>
        <begin position="20"/>
        <end position="40"/>
    </location>
</feature>
<dbReference type="InterPro" id="IPR007110">
    <property type="entry name" value="Ig-like_dom"/>
</dbReference>
<accession>A0A3P8RUL4</accession>
<organism evidence="4 5">
    <name type="scientific">Amphiprion percula</name>
    <name type="common">Orange clownfish</name>
    <name type="synonym">Lutjanus percula</name>
    <dbReference type="NCBI Taxonomy" id="161767"/>
    <lineage>
        <taxon>Eukaryota</taxon>
        <taxon>Metazoa</taxon>
        <taxon>Chordata</taxon>
        <taxon>Craniata</taxon>
        <taxon>Vertebrata</taxon>
        <taxon>Euteleostomi</taxon>
        <taxon>Actinopterygii</taxon>
        <taxon>Neopterygii</taxon>
        <taxon>Teleostei</taxon>
        <taxon>Neoteleostei</taxon>
        <taxon>Acanthomorphata</taxon>
        <taxon>Ovalentaria</taxon>
        <taxon>Pomacentridae</taxon>
        <taxon>Amphiprion</taxon>
    </lineage>
</organism>
<keyword evidence="2" id="KW-1133">Transmembrane helix</keyword>
<dbReference type="GO" id="GO:0007156">
    <property type="term" value="P:homophilic cell adhesion via plasma membrane adhesion molecules"/>
    <property type="evidence" value="ECO:0007669"/>
    <property type="project" value="TreeGrafter"/>
</dbReference>
<evidence type="ECO:0000256" key="2">
    <source>
        <dbReference type="SAM" id="Phobius"/>
    </source>
</evidence>
<dbReference type="GO" id="GO:0005886">
    <property type="term" value="C:plasma membrane"/>
    <property type="evidence" value="ECO:0007669"/>
    <property type="project" value="TreeGrafter"/>
</dbReference>
<feature type="domain" description="Ig-like" evidence="3">
    <location>
        <begin position="45"/>
        <end position="125"/>
    </location>
</feature>
<protein>
    <recommendedName>
        <fullName evidence="3">Ig-like domain-containing protein</fullName>
    </recommendedName>
</protein>
<reference evidence="4" key="3">
    <citation type="submission" date="2025-09" db="UniProtKB">
        <authorList>
            <consortium name="Ensembl"/>
        </authorList>
    </citation>
    <scope>IDENTIFICATION</scope>
</reference>
<dbReference type="InterPro" id="IPR003599">
    <property type="entry name" value="Ig_sub"/>
</dbReference>
<evidence type="ECO:0000313" key="4">
    <source>
        <dbReference type="Ensembl" id="ENSAPEP00000002959.1"/>
    </source>
</evidence>
<dbReference type="FunFam" id="2.60.40.10:FF:000186">
    <property type="entry name" value="Hemicentin 1"/>
    <property type="match status" value="1"/>
</dbReference>
<dbReference type="GO" id="GO:0070593">
    <property type="term" value="P:dendrite self-avoidance"/>
    <property type="evidence" value="ECO:0007669"/>
    <property type="project" value="TreeGrafter"/>
</dbReference>
<dbReference type="Pfam" id="PF13927">
    <property type="entry name" value="Ig_3"/>
    <property type="match status" value="1"/>
</dbReference>
<dbReference type="InterPro" id="IPR013783">
    <property type="entry name" value="Ig-like_fold"/>
</dbReference>
<keyword evidence="1" id="KW-0393">Immunoglobulin domain</keyword>
<dbReference type="InterPro" id="IPR036179">
    <property type="entry name" value="Ig-like_dom_sf"/>
</dbReference>
<dbReference type="Gene3D" id="2.60.40.10">
    <property type="entry name" value="Immunoglobulins"/>
    <property type="match status" value="1"/>
</dbReference>
<keyword evidence="2" id="KW-0812">Transmembrane</keyword>
<name>A0A3P8RUL4_AMPPE</name>
<dbReference type="GO" id="GO:0007411">
    <property type="term" value="P:axon guidance"/>
    <property type="evidence" value="ECO:0007669"/>
    <property type="project" value="TreeGrafter"/>
</dbReference>
<proteinExistence type="predicted"/>
<sequence>CAPWPLRVPPLPDRFTPAPLLRANANVLLVFLTIALFQSFSLELPVIQSHPSTLDVILNNPITLPCRATGSPRPTITWQKEGGSFTVLPNGSLQISKASLSDSGMYICVAQNPAGTALVLALFLSRILSTGLIFTLQYCYF</sequence>
<dbReference type="OMA" id="FNCRATG"/>
<dbReference type="STRING" id="161767.ENSAPEP00000002959"/>
<keyword evidence="5" id="KW-1185">Reference proteome</keyword>
<dbReference type="PROSITE" id="PS50835">
    <property type="entry name" value="IG_LIKE"/>
    <property type="match status" value="1"/>
</dbReference>
<evidence type="ECO:0000313" key="5">
    <source>
        <dbReference type="Proteomes" id="UP000265080"/>
    </source>
</evidence>
<dbReference type="AlphaFoldDB" id="A0A3P8RUL4"/>
<dbReference type="InterPro" id="IPR003598">
    <property type="entry name" value="Ig_sub2"/>
</dbReference>
<dbReference type="PANTHER" id="PTHR10075:SF14">
    <property type="entry name" value="CELL ADHESION MOLECULE DSCAM2-RELATED"/>
    <property type="match status" value="1"/>
</dbReference>
<dbReference type="Ensembl" id="ENSAPET00000003026.1">
    <property type="protein sequence ID" value="ENSAPEP00000002959.1"/>
    <property type="gene ID" value="ENSAPEG00000002125.1"/>
</dbReference>
<keyword evidence="2" id="KW-0472">Membrane</keyword>
<dbReference type="GO" id="GO:0030424">
    <property type="term" value="C:axon"/>
    <property type="evidence" value="ECO:0007669"/>
    <property type="project" value="TreeGrafter"/>
</dbReference>
<dbReference type="GO" id="GO:0098632">
    <property type="term" value="F:cell-cell adhesion mediator activity"/>
    <property type="evidence" value="ECO:0007669"/>
    <property type="project" value="TreeGrafter"/>
</dbReference>